<dbReference type="EMBL" id="ABVL01000011">
    <property type="protein sequence ID" value="EDY18691.1"/>
    <property type="molecule type" value="Genomic_DNA"/>
</dbReference>
<dbReference type="Pfam" id="PF09835">
    <property type="entry name" value="DUF2062"/>
    <property type="match status" value="1"/>
</dbReference>
<feature type="transmembrane region" description="Helical" evidence="1">
    <location>
        <begin position="140"/>
        <end position="163"/>
    </location>
</feature>
<name>B4D490_9BACT</name>
<dbReference type="Proteomes" id="UP000005824">
    <property type="component" value="Unassembled WGS sequence"/>
</dbReference>
<reference evidence="3 4" key="1">
    <citation type="journal article" date="2011" name="J. Bacteriol.">
        <title>Genome sequence of Chthoniobacter flavus Ellin428, an aerobic heterotrophic soil bacterium.</title>
        <authorList>
            <person name="Kant R."/>
            <person name="van Passel M.W."/>
            <person name="Palva A."/>
            <person name="Lucas S."/>
            <person name="Lapidus A."/>
            <person name="Glavina Del Rio T."/>
            <person name="Dalin E."/>
            <person name="Tice H."/>
            <person name="Bruce D."/>
            <person name="Goodwin L."/>
            <person name="Pitluck S."/>
            <person name="Larimer F.W."/>
            <person name="Land M.L."/>
            <person name="Hauser L."/>
            <person name="Sangwan P."/>
            <person name="de Vos W.M."/>
            <person name="Janssen P.H."/>
            <person name="Smidt H."/>
        </authorList>
    </citation>
    <scope>NUCLEOTIDE SEQUENCE [LARGE SCALE GENOMIC DNA]</scope>
    <source>
        <strain evidence="3 4">Ellin428</strain>
    </source>
</reference>
<dbReference type="InParanoid" id="B4D490"/>
<dbReference type="PANTHER" id="PTHR40547">
    <property type="entry name" value="SLL0298 PROTEIN"/>
    <property type="match status" value="1"/>
</dbReference>
<feature type="domain" description="DUF2062" evidence="2">
    <location>
        <begin position="27"/>
        <end position="175"/>
    </location>
</feature>
<evidence type="ECO:0000259" key="2">
    <source>
        <dbReference type="Pfam" id="PF09835"/>
    </source>
</evidence>
<dbReference type="eggNOG" id="COG3216">
    <property type="taxonomic scope" value="Bacteria"/>
</dbReference>
<dbReference type="PANTHER" id="PTHR40547:SF1">
    <property type="entry name" value="SLL0298 PROTEIN"/>
    <property type="match status" value="1"/>
</dbReference>
<proteinExistence type="predicted"/>
<sequence>MSGAPFSVRASRSERILFVRFRLHPKQLLRQAWLRLRQLRDAPHAVAGGLAIGVFWGFTPLTGLKTLLSIFTAWITRCSKIPAVIAVTLHDILIPVWPIILRWEYDLGFWILNRPHRFPPKLGIGKIHMSELLQWKTLGVLWPTFVGSVVIGVPIALVTYWIVKWALERYESKHHRHLTPPA</sequence>
<dbReference type="STRING" id="497964.CfE428DRAFT_3728"/>
<gene>
    <name evidence="3" type="ORF">CfE428DRAFT_3728</name>
</gene>
<comment type="caution">
    <text evidence="3">The sequence shown here is derived from an EMBL/GenBank/DDBJ whole genome shotgun (WGS) entry which is preliminary data.</text>
</comment>
<keyword evidence="4" id="KW-1185">Reference proteome</keyword>
<evidence type="ECO:0000313" key="3">
    <source>
        <dbReference type="EMBL" id="EDY18691.1"/>
    </source>
</evidence>
<accession>B4D490</accession>
<protein>
    <recommendedName>
        <fullName evidence="2">DUF2062 domain-containing protein</fullName>
    </recommendedName>
</protein>
<keyword evidence="1" id="KW-1133">Transmembrane helix</keyword>
<dbReference type="AlphaFoldDB" id="B4D490"/>
<evidence type="ECO:0000313" key="4">
    <source>
        <dbReference type="Proteomes" id="UP000005824"/>
    </source>
</evidence>
<dbReference type="InterPro" id="IPR018639">
    <property type="entry name" value="DUF2062"/>
</dbReference>
<evidence type="ECO:0000256" key="1">
    <source>
        <dbReference type="SAM" id="Phobius"/>
    </source>
</evidence>
<organism evidence="3 4">
    <name type="scientific">Chthoniobacter flavus Ellin428</name>
    <dbReference type="NCBI Taxonomy" id="497964"/>
    <lineage>
        <taxon>Bacteria</taxon>
        <taxon>Pseudomonadati</taxon>
        <taxon>Verrucomicrobiota</taxon>
        <taxon>Spartobacteria</taxon>
        <taxon>Chthoniobacterales</taxon>
        <taxon>Chthoniobacteraceae</taxon>
        <taxon>Chthoniobacter</taxon>
    </lineage>
</organism>
<keyword evidence="1" id="KW-0812">Transmembrane</keyword>
<keyword evidence="1" id="KW-0472">Membrane</keyword>
<feature type="transmembrane region" description="Helical" evidence="1">
    <location>
        <begin position="81"/>
        <end position="100"/>
    </location>
</feature>